<organism evidence="2 3">
    <name type="scientific">Symbiodinium natans</name>
    <dbReference type="NCBI Taxonomy" id="878477"/>
    <lineage>
        <taxon>Eukaryota</taxon>
        <taxon>Sar</taxon>
        <taxon>Alveolata</taxon>
        <taxon>Dinophyceae</taxon>
        <taxon>Suessiales</taxon>
        <taxon>Symbiodiniaceae</taxon>
        <taxon>Symbiodinium</taxon>
    </lineage>
</organism>
<gene>
    <name evidence="2" type="primary">Tex9</name>
    <name evidence="2" type="ORF">SNAT2548_LOCUS11639</name>
</gene>
<sequence>MLLANFVRSGESPVVRVWTNFLLPGDWVGFLAVRLRGRTVIAQLVCLRPGAVSRAFRQMGTPSDYSFAYSFYLRCCGLHAQHQQLARRYWRNSEVFRAFFLGRKVDWKGKVRWSRQTSSADTVMVQMKLRESVFGEPLLLFAEPGMLARGPSLSSGTWISFSAELVDQGGRLFCHRLRLLQPVQITEEERWPESDTESETEPETDQVEAESSSSGDERWNRRRLDSDDSQPHSPYTLVGSEEEQEPVVDPGSASTSEPLLPVP</sequence>
<name>A0A812LGT0_9DINO</name>
<evidence type="ECO:0000313" key="2">
    <source>
        <dbReference type="EMBL" id="CAE7245826.1"/>
    </source>
</evidence>
<proteinExistence type="predicted"/>
<feature type="compositionally biased region" description="Basic and acidic residues" evidence="1">
    <location>
        <begin position="215"/>
        <end position="230"/>
    </location>
</feature>
<dbReference type="AlphaFoldDB" id="A0A812LGT0"/>
<dbReference type="OrthoDB" id="269872at2759"/>
<keyword evidence="3" id="KW-1185">Reference proteome</keyword>
<dbReference type="EMBL" id="CAJNDS010001057">
    <property type="protein sequence ID" value="CAE7245826.1"/>
    <property type="molecule type" value="Genomic_DNA"/>
</dbReference>
<feature type="compositionally biased region" description="Acidic residues" evidence="1">
    <location>
        <begin position="194"/>
        <end position="208"/>
    </location>
</feature>
<feature type="region of interest" description="Disordered" evidence="1">
    <location>
        <begin position="188"/>
        <end position="263"/>
    </location>
</feature>
<evidence type="ECO:0000313" key="3">
    <source>
        <dbReference type="Proteomes" id="UP000604046"/>
    </source>
</evidence>
<dbReference type="Proteomes" id="UP000604046">
    <property type="component" value="Unassembled WGS sequence"/>
</dbReference>
<reference evidence="2" key="1">
    <citation type="submission" date="2021-02" db="EMBL/GenBank/DDBJ databases">
        <authorList>
            <person name="Dougan E. K."/>
            <person name="Rhodes N."/>
            <person name="Thang M."/>
            <person name="Chan C."/>
        </authorList>
    </citation>
    <scope>NUCLEOTIDE SEQUENCE</scope>
</reference>
<evidence type="ECO:0000256" key="1">
    <source>
        <dbReference type="SAM" id="MobiDB-lite"/>
    </source>
</evidence>
<accession>A0A812LGT0</accession>
<comment type="caution">
    <text evidence="2">The sequence shown here is derived from an EMBL/GenBank/DDBJ whole genome shotgun (WGS) entry which is preliminary data.</text>
</comment>
<protein>
    <submittedName>
        <fullName evidence="2">Tex9 protein</fullName>
    </submittedName>
</protein>